<evidence type="ECO:0008006" key="3">
    <source>
        <dbReference type="Google" id="ProtNLM"/>
    </source>
</evidence>
<dbReference type="AlphaFoldDB" id="A0A372FTU2"/>
<evidence type="ECO:0000313" key="2">
    <source>
        <dbReference type="Proteomes" id="UP000262621"/>
    </source>
</evidence>
<evidence type="ECO:0000313" key="1">
    <source>
        <dbReference type="EMBL" id="RFS44212.1"/>
    </source>
</evidence>
<proteinExistence type="predicted"/>
<gene>
    <name evidence="1" type="ORF">D0Q02_23315</name>
</gene>
<protein>
    <recommendedName>
        <fullName evidence="3">XRE family transcriptional regulator</fullName>
    </recommendedName>
</protein>
<name>A0A372FTU2_9ACTN</name>
<accession>A0A372FTU2</accession>
<keyword evidence="2" id="KW-1185">Reference proteome</keyword>
<comment type="caution">
    <text evidence="1">The sequence shown here is derived from an EMBL/GenBank/DDBJ whole genome shotgun (WGS) entry which is preliminary data.</text>
</comment>
<dbReference type="Proteomes" id="UP000262621">
    <property type="component" value="Unassembled WGS sequence"/>
</dbReference>
<reference evidence="1 2" key="1">
    <citation type="submission" date="2018-08" db="EMBL/GenBank/DDBJ databases">
        <title>Verrucosispora craniellae sp. nov., isolated from a marine sponge in the South China Sea.</title>
        <authorList>
            <person name="Li L."/>
            <person name="Lin H.W."/>
        </authorList>
    </citation>
    <scope>NUCLEOTIDE SEQUENCE [LARGE SCALE GENOMIC DNA]</scope>
    <source>
        <strain evidence="1 2">LHW63014</strain>
    </source>
</reference>
<sequence>MELARVVVATELGDIGDALFRHENILRRGLLRRLPGEYQAAYLLDATRAYLQAGDLRGAGRTLVEAHRTAPAEVRCRPLARTLIAEIARGSPAAADVARLATLVGVTRRTP</sequence>
<organism evidence="1 2">
    <name type="scientific">Micromonospora craniellae</name>
    <dbReference type="NCBI Taxonomy" id="2294034"/>
    <lineage>
        <taxon>Bacteria</taxon>
        <taxon>Bacillati</taxon>
        <taxon>Actinomycetota</taxon>
        <taxon>Actinomycetes</taxon>
        <taxon>Micromonosporales</taxon>
        <taxon>Micromonosporaceae</taxon>
        <taxon>Micromonospora</taxon>
    </lineage>
</organism>
<dbReference type="EMBL" id="QVFU01000034">
    <property type="protein sequence ID" value="RFS44212.1"/>
    <property type="molecule type" value="Genomic_DNA"/>
</dbReference>